<dbReference type="SUPFAM" id="SSF46689">
    <property type="entry name" value="Homeodomain-like"/>
    <property type="match status" value="1"/>
</dbReference>
<dbReference type="RefSeq" id="WP_192791623.1">
    <property type="nucleotide sequence ID" value="NZ_JADBEK010000001.1"/>
</dbReference>
<keyword evidence="1" id="KW-0805">Transcription regulation</keyword>
<evidence type="ECO:0000256" key="5">
    <source>
        <dbReference type="SAM" id="MobiDB-lite"/>
    </source>
</evidence>
<evidence type="ECO:0000256" key="2">
    <source>
        <dbReference type="ARBA" id="ARBA00023125"/>
    </source>
</evidence>
<evidence type="ECO:0000256" key="3">
    <source>
        <dbReference type="ARBA" id="ARBA00023163"/>
    </source>
</evidence>
<evidence type="ECO:0000313" key="7">
    <source>
        <dbReference type="EMBL" id="MBE1592010.1"/>
    </source>
</evidence>
<feature type="DNA-binding region" description="H-T-H motif" evidence="4">
    <location>
        <begin position="98"/>
        <end position="117"/>
    </location>
</feature>
<dbReference type="Gene3D" id="1.10.357.10">
    <property type="entry name" value="Tetracycline Repressor, domain 2"/>
    <property type="match status" value="1"/>
</dbReference>
<evidence type="ECO:0000313" key="8">
    <source>
        <dbReference type="Proteomes" id="UP000633509"/>
    </source>
</evidence>
<dbReference type="SUPFAM" id="SSF48498">
    <property type="entry name" value="Tetracyclin repressor-like, C-terminal domain"/>
    <property type="match status" value="1"/>
</dbReference>
<evidence type="ECO:0000256" key="1">
    <source>
        <dbReference type="ARBA" id="ARBA00023015"/>
    </source>
</evidence>
<feature type="domain" description="HTH tetR-type" evidence="6">
    <location>
        <begin position="75"/>
        <end position="135"/>
    </location>
</feature>
<dbReference type="EMBL" id="JADBEK010000001">
    <property type="protein sequence ID" value="MBE1592010.1"/>
    <property type="molecule type" value="Genomic_DNA"/>
</dbReference>
<dbReference type="Gene3D" id="1.10.10.60">
    <property type="entry name" value="Homeodomain-like"/>
    <property type="match status" value="1"/>
</dbReference>
<evidence type="ECO:0000259" key="6">
    <source>
        <dbReference type="PROSITE" id="PS50977"/>
    </source>
</evidence>
<keyword evidence="2 4" id="KW-0238">DNA-binding</keyword>
<name>A0ABR9MGG7_9ACTN</name>
<sequence length="313" mass="34694">MLTCVQCGKELTAPPRGRKPRYCSRSCQARAYRARLDARTGQGAWRENKDEQPSPPRSARPATGARADSQRTDAGLSRERIVWTAIRIANAEGLESMSMRHVANVLGVKVMSLYNYIDGKDALIDLMVEAVFSESGDTGPHTPRGWRAELEAAARWEWALYSTYPWVLEVIATVKPPLVPSLLARFERGLGAFDGLGLDPVMTHRIYLGVSGIAQGLALLRVSEIASERRGGGISLSQWRSVKVPAILEELGPDRYPRQAALRNSPEVLTDLEEIFEFSLQRLLDGIARFLEGESPTPPHRWPRSGQPSAEDH</sequence>
<dbReference type="InterPro" id="IPR036271">
    <property type="entry name" value="Tet_transcr_reg_TetR-rel_C_sf"/>
</dbReference>
<keyword evidence="3" id="KW-0804">Transcription</keyword>
<dbReference type="PANTHER" id="PTHR30055:SF151">
    <property type="entry name" value="TRANSCRIPTIONAL REGULATORY PROTEIN"/>
    <property type="match status" value="1"/>
</dbReference>
<dbReference type="Pfam" id="PF02909">
    <property type="entry name" value="TetR_C_1"/>
    <property type="match status" value="1"/>
</dbReference>
<comment type="caution">
    <text evidence="7">The sequence shown here is derived from an EMBL/GenBank/DDBJ whole genome shotgun (WGS) entry which is preliminary data.</text>
</comment>
<gene>
    <name evidence="7" type="ORF">H4W80_010268</name>
</gene>
<evidence type="ECO:0000256" key="4">
    <source>
        <dbReference type="PROSITE-ProRule" id="PRU00335"/>
    </source>
</evidence>
<feature type="region of interest" description="Disordered" evidence="5">
    <location>
        <begin position="292"/>
        <end position="313"/>
    </location>
</feature>
<dbReference type="InterPro" id="IPR004111">
    <property type="entry name" value="Repressor_TetR_C"/>
</dbReference>
<dbReference type="Proteomes" id="UP000633509">
    <property type="component" value="Unassembled WGS sequence"/>
</dbReference>
<organism evidence="7 8">
    <name type="scientific">Nonomuraea angiospora</name>
    <dbReference type="NCBI Taxonomy" id="46172"/>
    <lineage>
        <taxon>Bacteria</taxon>
        <taxon>Bacillati</taxon>
        <taxon>Actinomycetota</taxon>
        <taxon>Actinomycetes</taxon>
        <taxon>Streptosporangiales</taxon>
        <taxon>Streptosporangiaceae</taxon>
        <taxon>Nonomuraea</taxon>
    </lineage>
</organism>
<keyword evidence="8" id="KW-1185">Reference proteome</keyword>
<reference evidence="7 8" key="1">
    <citation type="submission" date="2020-10" db="EMBL/GenBank/DDBJ databases">
        <title>Sequencing the genomes of 1000 actinobacteria strains.</title>
        <authorList>
            <person name="Klenk H.-P."/>
        </authorList>
    </citation>
    <scope>NUCLEOTIDE SEQUENCE [LARGE SCALE GENOMIC DNA]</scope>
    <source>
        <strain evidence="7 8">DSM 43173</strain>
    </source>
</reference>
<accession>A0ABR9MGG7</accession>
<dbReference type="PANTHER" id="PTHR30055">
    <property type="entry name" value="HTH-TYPE TRANSCRIPTIONAL REGULATOR RUTR"/>
    <property type="match status" value="1"/>
</dbReference>
<proteinExistence type="predicted"/>
<dbReference type="InterPro" id="IPR050109">
    <property type="entry name" value="HTH-type_TetR-like_transc_reg"/>
</dbReference>
<dbReference type="InterPro" id="IPR009057">
    <property type="entry name" value="Homeodomain-like_sf"/>
</dbReference>
<dbReference type="InterPro" id="IPR001647">
    <property type="entry name" value="HTH_TetR"/>
</dbReference>
<protein>
    <submittedName>
        <fullName evidence="7">AcrR family transcriptional regulator</fullName>
    </submittedName>
</protein>
<feature type="region of interest" description="Disordered" evidence="5">
    <location>
        <begin position="36"/>
        <end position="73"/>
    </location>
</feature>
<dbReference type="PROSITE" id="PS50977">
    <property type="entry name" value="HTH_TETR_2"/>
    <property type="match status" value="1"/>
</dbReference>